<evidence type="ECO:0000313" key="1">
    <source>
        <dbReference type="EMBL" id="GAI52509.1"/>
    </source>
</evidence>
<sequence>NNRIAQRVYNLHNYSTVYLSNAEVIAGYDYEAVMEAKGTTVDPRFLQPHYFQDSFRARFGIKFIF</sequence>
<accession>X1RAA2</accession>
<proteinExistence type="predicted"/>
<gene>
    <name evidence="1" type="ORF">S06H3_61430</name>
</gene>
<protein>
    <submittedName>
        <fullName evidence="1">Uncharacterized protein</fullName>
    </submittedName>
</protein>
<dbReference type="EMBL" id="BARV01040281">
    <property type="protein sequence ID" value="GAI52509.1"/>
    <property type="molecule type" value="Genomic_DNA"/>
</dbReference>
<comment type="caution">
    <text evidence="1">The sequence shown here is derived from an EMBL/GenBank/DDBJ whole genome shotgun (WGS) entry which is preliminary data.</text>
</comment>
<name>X1RAA2_9ZZZZ</name>
<dbReference type="AlphaFoldDB" id="X1RAA2"/>
<feature type="non-terminal residue" evidence="1">
    <location>
        <position position="1"/>
    </location>
</feature>
<organism evidence="1">
    <name type="scientific">marine sediment metagenome</name>
    <dbReference type="NCBI Taxonomy" id="412755"/>
    <lineage>
        <taxon>unclassified sequences</taxon>
        <taxon>metagenomes</taxon>
        <taxon>ecological metagenomes</taxon>
    </lineage>
</organism>
<reference evidence="1" key="1">
    <citation type="journal article" date="2014" name="Front. Microbiol.">
        <title>High frequency of phylogenetically diverse reductive dehalogenase-homologous genes in deep subseafloor sedimentary metagenomes.</title>
        <authorList>
            <person name="Kawai M."/>
            <person name="Futagami T."/>
            <person name="Toyoda A."/>
            <person name="Takaki Y."/>
            <person name="Nishi S."/>
            <person name="Hori S."/>
            <person name="Arai W."/>
            <person name="Tsubouchi T."/>
            <person name="Morono Y."/>
            <person name="Uchiyama I."/>
            <person name="Ito T."/>
            <person name="Fujiyama A."/>
            <person name="Inagaki F."/>
            <person name="Takami H."/>
        </authorList>
    </citation>
    <scope>NUCLEOTIDE SEQUENCE</scope>
    <source>
        <strain evidence="1">Expedition CK06-06</strain>
    </source>
</reference>